<evidence type="ECO:0000256" key="9">
    <source>
        <dbReference type="ARBA" id="ARBA00049563"/>
    </source>
</evidence>
<dbReference type="AlphaFoldDB" id="A0A1G2DB77"/>
<feature type="site" description="Interaction with substrate tRNA" evidence="10">
    <location>
        <position position="106"/>
    </location>
</feature>
<evidence type="ECO:0000256" key="11">
    <source>
        <dbReference type="RuleBase" id="RU003783"/>
    </source>
</evidence>
<evidence type="ECO:0000313" key="14">
    <source>
        <dbReference type="EMBL" id="OGZ10180.1"/>
    </source>
</evidence>
<keyword evidence="6 10" id="KW-0547">Nucleotide-binding</keyword>
<dbReference type="Gene3D" id="1.10.20.140">
    <property type="match status" value="1"/>
</dbReference>
<organism evidence="14 15">
    <name type="scientific">Candidatus Lloydbacteria bacterium RIFCSPHIGHO2_02_FULL_51_22</name>
    <dbReference type="NCBI Taxonomy" id="1798663"/>
    <lineage>
        <taxon>Bacteria</taxon>
        <taxon>Candidatus Lloydiibacteriota</taxon>
    </lineage>
</organism>
<dbReference type="InterPro" id="IPR039657">
    <property type="entry name" value="Dimethylallyltransferase"/>
</dbReference>
<feature type="region of interest" description="Interaction with substrate tRNA" evidence="10">
    <location>
        <begin position="40"/>
        <end position="43"/>
    </location>
</feature>
<name>A0A1G2DB77_9BACT</name>
<comment type="caution">
    <text evidence="10">Lacks conserved residue(s) required for the propagation of feature annotation.</text>
</comment>
<comment type="caution">
    <text evidence="14">The sequence shown here is derived from an EMBL/GenBank/DDBJ whole genome shotgun (WGS) entry which is preliminary data.</text>
</comment>
<evidence type="ECO:0000256" key="5">
    <source>
        <dbReference type="ARBA" id="ARBA00022694"/>
    </source>
</evidence>
<dbReference type="PANTHER" id="PTHR11088:SF60">
    <property type="entry name" value="TRNA DIMETHYLALLYLTRANSFERASE"/>
    <property type="match status" value="1"/>
</dbReference>
<evidence type="ECO:0000256" key="4">
    <source>
        <dbReference type="ARBA" id="ARBA00022679"/>
    </source>
</evidence>
<feature type="binding site" evidence="10">
    <location>
        <begin position="15"/>
        <end position="22"/>
    </location>
    <ligand>
        <name>ATP</name>
        <dbReference type="ChEBI" id="CHEBI:30616"/>
    </ligand>
</feature>
<keyword evidence="7 10" id="KW-0067">ATP-binding</keyword>
<dbReference type="HAMAP" id="MF_00185">
    <property type="entry name" value="IPP_trans"/>
    <property type="match status" value="1"/>
</dbReference>
<keyword evidence="4 10" id="KW-0808">Transferase</keyword>
<dbReference type="NCBIfam" id="TIGR00174">
    <property type="entry name" value="miaA"/>
    <property type="match status" value="1"/>
</dbReference>
<dbReference type="PANTHER" id="PTHR11088">
    <property type="entry name" value="TRNA DIMETHYLALLYLTRANSFERASE"/>
    <property type="match status" value="1"/>
</dbReference>
<reference evidence="14 15" key="1">
    <citation type="journal article" date="2016" name="Nat. Commun.">
        <title>Thousands of microbial genomes shed light on interconnected biogeochemical processes in an aquifer system.</title>
        <authorList>
            <person name="Anantharaman K."/>
            <person name="Brown C.T."/>
            <person name="Hug L.A."/>
            <person name="Sharon I."/>
            <person name="Castelle C.J."/>
            <person name="Probst A.J."/>
            <person name="Thomas B.C."/>
            <person name="Singh A."/>
            <person name="Wilkins M.J."/>
            <person name="Karaoz U."/>
            <person name="Brodie E.L."/>
            <person name="Williams K.H."/>
            <person name="Hubbard S.S."/>
            <person name="Banfield J.F."/>
        </authorList>
    </citation>
    <scope>NUCLEOTIDE SEQUENCE [LARGE SCALE GENOMIC DNA]</scope>
</reference>
<evidence type="ECO:0000313" key="15">
    <source>
        <dbReference type="Proteomes" id="UP000178099"/>
    </source>
</evidence>
<evidence type="ECO:0000256" key="13">
    <source>
        <dbReference type="RuleBase" id="RU003785"/>
    </source>
</evidence>
<dbReference type="EMBL" id="MHLN01000043">
    <property type="protein sequence ID" value="OGZ10180.1"/>
    <property type="molecule type" value="Genomic_DNA"/>
</dbReference>
<comment type="cofactor">
    <cofactor evidence="1 10">
        <name>Mg(2+)</name>
        <dbReference type="ChEBI" id="CHEBI:18420"/>
    </cofactor>
</comment>
<feature type="binding site" evidence="10">
    <location>
        <begin position="17"/>
        <end position="22"/>
    </location>
    <ligand>
        <name>substrate</name>
    </ligand>
</feature>
<dbReference type="Pfam" id="PF01715">
    <property type="entry name" value="IPPT"/>
    <property type="match status" value="1"/>
</dbReference>
<dbReference type="EC" id="2.5.1.75" evidence="10"/>
<comment type="similarity">
    <text evidence="3 10 13">Belongs to the IPP transferase family.</text>
</comment>
<evidence type="ECO:0000256" key="1">
    <source>
        <dbReference type="ARBA" id="ARBA00001946"/>
    </source>
</evidence>
<dbReference type="Gene3D" id="3.40.50.300">
    <property type="entry name" value="P-loop containing nucleotide triphosphate hydrolases"/>
    <property type="match status" value="1"/>
</dbReference>
<dbReference type="GO" id="GO:0006400">
    <property type="term" value="P:tRNA modification"/>
    <property type="evidence" value="ECO:0007669"/>
    <property type="project" value="TreeGrafter"/>
</dbReference>
<feature type="site" description="Interaction with substrate tRNA" evidence="10">
    <location>
        <position position="129"/>
    </location>
</feature>
<dbReference type="GO" id="GO:0052381">
    <property type="term" value="F:tRNA dimethylallyltransferase activity"/>
    <property type="evidence" value="ECO:0007669"/>
    <property type="project" value="UniProtKB-UniRule"/>
</dbReference>
<evidence type="ECO:0000256" key="7">
    <source>
        <dbReference type="ARBA" id="ARBA00022840"/>
    </source>
</evidence>
<evidence type="ECO:0000256" key="2">
    <source>
        <dbReference type="ARBA" id="ARBA00003213"/>
    </source>
</evidence>
<dbReference type="Proteomes" id="UP000178099">
    <property type="component" value="Unassembled WGS sequence"/>
</dbReference>
<sequence>MHAEEPLKKIVVIVGPTASGKSGLAVMLAKKFGGEIVSADSRQVYKGLDIGTGKVTRKEMTGVPHHLLSVASPKRVYTVTDFVADARTVIAGIVARGKLPIIAGGTAFYIDALLGDTSPAPVPPNKKLRRALEKETTHALVVRLKNLDTHFAEKIDKKNRHRLIRAIEIADALGHVPPLEKNRFYDALKIGIRMPNDVLQEKIHTRLIARMKKGMVAEARQLHENGLSYARMKSLGLEYGFLARYLQKEISKQEMLVELEAAICRYAKRQMTWWKRDTGIAWLASTEYEKIEKTVAEFLKH</sequence>
<keyword evidence="8 10" id="KW-0460">Magnesium</keyword>
<accession>A0A1G2DB77</accession>
<evidence type="ECO:0000256" key="12">
    <source>
        <dbReference type="RuleBase" id="RU003784"/>
    </source>
</evidence>
<evidence type="ECO:0000256" key="8">
    <source>
        <dbReference type="ARBA" id="ARBA00022842"/>
    </source>
</evidence>
<keyword evidence="5 10" id="KW-0819">tRNA processing</keyword>
<dbReference type="GO" id="GO:0005524">
    <property type="term" value="F:ATP binding"/>
    <property type="evidence" value="ECO:0007669"/>
    <property type="project" value="UniProtKB-UniRule"/>
</dbReference>
<evidence type="ECO:0000256" key="6">
    <source>
        <dbReference type="ARBA" id="ARBA00022741"/>
    </source>
</evidence>
<comment type="subunit">
    <text evidence="10">Monomer.</text>
</comment>
<dbReference type="InterPro" id="IPR027417">
    <property type="entry name" value="P-loop_NTPase"/>
</dbReference>
<gene>
    <name evidence="10" type="primary">miaA</name>
    <name evidence="14" type="ORF">A3D67_03485</name>
</gene>
<proteinExistence type="inferred from homology"/>
<protein>
    <recommendedName>
        <fullName evidence="10">tRNA dimethylallyltransferase</fullName>
        <ecNumber evidence="10">2.5.1.75</ecNumber>
    </recommendedName>
    <alternativeName>
        <fullName evidence="10">Dimethylallyl diphosphate:tRNA dimethylallyltransferase</fullName>
        <shortName evidence="10">DMAPP:tRNA dimethylallyltransferase</shortName>
        <shortName evidence="10">DMATase</shortName>
    </alternativeName>
    <alternativeName>
        <fullName evidence="10">Isopentenyl-diphosphate:tRNA isopentenyltransferase</fullName>
        <shortName evidence="10">IPP transferase</shortName>
        <shortName evidence="10">IPPT</shortName>
        <shortName evidence="10">IPTase</shortName>
    </alternativeName>
</protein>
<evidence type="ECO:0000256" key="3">
    <source>
        <dbReference type="ARBA" id="ARBA00005842"/>
    </source>
</evidence>
<dbReference type="SUPFAM" id="SSF52540">
    <property type="entry name" value="P-loop containing nucleoside triphosphate hydrolases"/>
    <property type="match status" value="1"/>
</dbReference>
<dbReference type="InterPro" id="IPR018022">
    <property type="entry name" value="IPT"/>
</dbReference>
<evidence type="ECO:0000256" key="10">
    <source>
        <dbReference type="HAMAP-Rule" id="MF_00185"/>
    </source>
</evidence>
<comment type="function">
    <text evidence="2 10 12">Catalyzes the transfer of a dimethylallyl group onto the adenine at position 37 in tRNAs that read codons beginning with uridine, leading to the formation of N6-(dimethylallyl)adenosine (i(6)A).</text>
</comment>
<comment type="catalytic activity">
    <reaction evidence="9 10 11">
        <text>adenosine(37) in tRNA + dimethylallyl diphosphate = N(6)-dimethylallyladenosine(37) in tRNA + diphosphate</text>
        <dbReference type="Rhea" id="RHEA:26482"/>
        <dbReference type="Rhea" id="RHEA-COMP:10162"/>
        <dbReference type="Rhea" id="RHEA-COMP:10375"/>
        <dbReference type="ChEBI" id="CHEBI:33019"/>
        <dbReference type="ChEBI" id="CHEBI:57623"/>
        <dbReference type="ChEBI" id="CHEBI:74411"/>
        <dbReference type="ChEBI" id="CHEBI:74415"/>
        <dbReference type="EC" id="2.5.1.75"/>
    </reaction>
</comment>